<dbReference type="AlphaFoldDB" id="G6XIQ7"/>
<dbReference type="Pfam" id="PF13884">
    <property type="entry name" value="Peptidase_S74"/>
    <property type="match status" value="1"/>
</dbReference>
<dbReference type="Proteomes" id="UP000004949">
    <property type="component" value="Unassembled WGS sequence"/>
</dbReference>
<dbReference type="InterPro" id="IPR030392">
    <property type="entry name" value="S74_ICA"/>
</dbReference>
<proteinExistence type="predicted"/>
<dbReference type="RefSeq" id="WP_008851284.1">
    <property type="nucleotide sequence ID" value="NZ_AGQV01000002.1"/>
</dbReference>
<evidence type="ECO:0000313" key="2">
    <source>
        <dbReference type="EMBL" id="EHH68365.1"/>
    </source>
</evidence>
<keyword evidence="3" id="KW-1185">Reference proteome</keyword>
<name>G6XIQ7_9PROT</name>
<dbReference type="InterPro" id="IPR036388">
    <property type="entry name" value="WH-like_DNA-bd_sf"/>
</dbReference>
<protein>
    <recommendedName>
        <fullName evidence="1">Peptidase S74 domain-containing protein</fullName>
    </recommendedName>
</protein>
<dbReference type="Gene3D" id="2.160.20.10">
    <property type="entry name" value="Single-stranded right-handed beta-helix, Pectin lyase-like"/>
    <property type="match status" value="1"/>
</dbReference>
<dbReference type="EMBL" id="AGQV01000002">
    <property type="protein sequence ID" value="EHH68365.1"/>
    <property type="molecule type" value="Genomic_DNA"/>
</dbReference>
<comment type="caution">
    <text evidence="2">The sequence shown here is derived from an EMBL/GenBank/DDBJ whole genome shotgun (WGS) entry which is preliminary data.</text>
</comment>
<dbReference type="PATRIC" id="fig|1088869.3.peg.1133"/>
<gene>
    <name evidence="2" type="ORF">GMO_11350</name>
</gene>
<dbReference type="PROSITE" id="PS51688">
    <property type="entry name" value="ICA"/>
    <property type="match status" value="1"/>
</dbReference>
<evidence type="ECO:0000313" key="3">
    <source>
        <dbReference type="Proteomes" id="UP000004949"/>
    </source>
</evidence>
<dbReference type="Gene3D" id="1.10.10.10">
    <property type="entry name" value="Winged helix-like DNA-binding domain superfamily/Winged helix DNA-binding domain"/>
    <property type="match status" value="1"/>
</dbReference>
<dbReference type="OrthoDB" id="564699at2"/>
<dbReference type="InterPro" id="IPR012334">
    <property type="entry name" value="Pectin_lyas_fold"/>
</dbReference>
<organism evidence="2 3">
    <name type="scientific">Gluconobacter morbifer G707</name>
    <dbReference type="NCBI Taxonomy" id="1088869"/>
    <lineage>
        <taxon>Bacteria</taxon>
        <taxon>Pseudomonadati</taxon>
        <taxon>Pseudomonadota</taxon>
        <taxon>Alphaproteobacteria</taxon>
        <taxon>Acetobacterales</taxon>
        <taxon>Acetobacteraceae</taxon>
        <taxon>Gluconobacter</taxon>
    </lineage>
</organism>
<feature type="domain" description="Peptidase S74" evidence="1">
    <location>
        <begin position="192"/>
        <end position="323"/>
    </location>
</feature>
<accession>G6XIQ7</accession>
<dbReference type="STRING" id="1088869.GMO_11350"/>
<reference evidence="2 3" key="1">
    <citation type="submission" date="2011-10" db="EMBL/GenBank/DDBJ databases">
        <title>Genome sequence of Gluconobacter morbifer G707, isolated from Drosophila gut.</title>
        <authorList>
            <person name="Lee W.-J."/>
            <person name="Kim E.-K."/>
        </authorList>
    </citation>
    <scope>NUCLEOTIDE SEQUENCE [LARGE SCALE GENOMIC DNA]</scope>
    <source>
        <strain evidence="2 3">G707</strain>
    </source>
</reference>
<evidence type="ECO:0000259" key="1">
    <source>
        <dbReference type="PROSITE" id="PS51688"/>
    </source>
</evidence>
<sequence>MSVATGNPVFVTVGGDASSATATYTPAGATAPVTASMATIGLNAQTANTNAASALQAANEATAAISAGGFAKATDLANYIPTSAIGAFGGVVPINANGALSIQTAPKSGQYLVCGMSGTNGSTEVITYYLTNASADDNSPTVKTTVWSNANGGYMAFAGAAFHSDTSNGAALGTASNLWSVLYAASGTINTSDVTTKVNIKLLSDPAGHGAAVGALAPDDETEKLLRVGRNIPLAVWTFKEGKRRHIGSLAQAVQAAFAAEGLDAADYGMWCEDDVIETVQEGKKTIRRPALNADGTPKKIQGLRYDAVHALCIAALRADLGK</sequence>